<dbReference type="GeneID" id="26252326"/>
<evidence type="ECO:0000313" key="3">
    <source>
        <dbReference type="Proteomes" id="UP000054337"/>
    </source>
</evidence>
<dbReference type="AlphaFoldDB" id="W7EB23"/>
<name>W7EB23_BIPV3</name>
<keyword evidence="1" id="KW-0812">Transmembrane</keyword>
<sequence length="129" mass="14000">MYGTVVNNDGSEYVARVMEPHPHLYHVLSRYQHLPDTVVWKFCTSVAQLKNPATGESIAYSQAHETEVICNCVAKYPMPVQVTNEVGRIVIACPCGVLASVLAVLFGKMLVKGGPTVHAISILGGVSRY</sequence>
<reference evidence="2 3" key="1">
    <citation type="journal article" date="2013" name="PLoS Genet.">
        <title>Comparative genome structure, secondary metabolite, and effector coding capacity across Cochliobolus pathogens.</title>
        <authorList>
            <person name="Condon B.J."/>
            <person name="Leng Y."/>
            <person name="Wu D."/>
            <person name="Bushley K.E."/>
            <person name="Ohm R.A."/>
            <person name="Otillar R."/>
            <person name="Martin J."/>
            <person name="Schackwitz W."/>
            <person name="Grimwood J."/>
            <person name="MohdZainudin N."/>
            <person name="Xue C."/>
            <person name="Wang R."/>
            <person name="Manning V.A."/>
            <person name="Dhillon B."/>
            <person name="Tu Z.J."/>
            <person name="Steffenson B.J."/>
            <person name="Salamov A."/>
            <person name="Sun H."/>
            <person name="Lowry S."/>
            <person name="LaButti K."/>
            <person name="Han J."/>
            <person name="Copeland A."/>
            <person name="Lindquist E."/>
            <person name="Barry K."/>
            <person name="Schmutz J."/>
            <person name="Baker S.E."/>
            <person name="Ciuffetti L.M."/>
            <person name="Grigoriev I.V."/>
            <person name="Zhong S."/>
            <person name="Turgeon B.G."/>
        </authorList>
    </citation>
    <scope>NUCLEOTIDE SEQUENCE [LARGE SCALE GENOMIC DNA]</scope>
    <source>
        <strain evidence="2 3">FI3</strain>
    </source>
</reference>
<feature type="transmembrane region" description="Helical" evidence="1">
    <location>
        <begin position="86"/>
        <end position="106"/>
    </location>
</feature>
<dbReference type="RefSeq" id="XP_014552725.1">
    <property type="nucleotide sequence ID" value="XM_014697239.1"/>
</dbReference>
<organism evidence="2 3">
    <name type="scientific">Bipolaris victoriae (strain FI3)</name>
    <name type="common">Victoria blight of oats agent</name>
    <name type="synonym">Cochliobolus victoriae</name>
    <dbReference type="NCBI Taxonomy" id="930091"/>
    <lineage>
        <taxon>Eukaryota</taxon>
        <taxon>Fungi</taxon>
        <taxon>Dikarya</taxon>
        <taxon>Ascomycota</taxon>
        <taxon>Pezizomycotina</taxon>
        <taxon>Dothideomycetes</taxon>
        <taxon>Pleosporomycetidae</taxon>
        <taxon>Pleosporales</taxon>
        <taxon>Pleosporineae</taxon>
        <taxon>Pleosporaceae</taxon>
        <taxon>Bipolaris</taxon>
    </lineage>
</organism>
<dbReference type="HOGENOM" id="CLU_1948456_0_0_1"/>
<evidence type="ECO:0000256" key="1">
    <source>
        <dbReference type="SAM" id="Phobius"/>
    </source>
</evidence>
<protein>
    <submittedName>
        <fullName evidence="2">Uncharacterized protein</fullName>
    </submittedName>
</protein>
<proteinExistence type="predicted"/>
<dbReference type="Proteomes" id="UP000054337">
    <property type="component" value="Unassembled WGS sequence"/>
</dbReference>
<dbReference type="EMBL" id="KI968793">
    <property type="protein sequence ID" value="EUN23160.1"/>
    <property type="molecule type" value="Genomic_DNA"/>
</dbReference>
<gene>
    <name evidence="2" type="ORF">COCVIDRAFT_19233</name>
</gene>
<keyword evidence="3" id="KW-1185">Reference proteome</keyword>
<evidence type="ECO:0000313" key="2">
    <source>
        <dbReference type="EMBL" id="EUN23160.1"/>
    </source>
</evidence>
<keyword evidence="1" id="KW-1133">Transmembrane helix</keyword>
<accession>W7EB23</accession>
<keyword evidence="1" id="KW-0472">Membrane</keyword>